<evidence type="ECO:0000256" key="6">
    <source>
        <dbReference type="ARBA" id="ARBA00023136"/>
    </source>
</evidence>
<feature type="transmembrane region" description="Helical" evidence="7">
    <location>
        <begin position="116"/>
        <end position="139"/>
    </location>
</feature>
<gene>
    <name evidence="8" type="primary">wzxC</name>
    <name evidence="8" type="ORF">CKJAJONC_00219</name>
</gene>
<evidence type="ECO:0000256" key="7">
    <source>
        <dbReference type="SAM" id="Phobius"/>
    </source>
</evidence>
<feature type="transmembrane region" description="Helical" evidence="7">
    <location>
        <begin position="392"/>
        <end position="410"/>
    </location>
</feature>
<feature type="transmembrane region" description="Helical" evidence="7">
    <location>
        <begin position="443"/>
        <end position="463"/>
    </location>
</feature>
<dbReference type="PANTHER" id="PTHR30250:SF10">
    <property type="entry name" value="LIPOPOLYSACCHARIDE BIOSYNTHESIS PROTEIN WZXC"/>
    <property type="match status" value="1"/>
</dbReference>
<dbReference type="InterPro" id="IPR050833">
    <property type="entry name" value="Poly_Biosynth_Transport"/>
</dbReference>
<keyword evidence="6 7" id="KW-0472">Membrane</keyword>
<dbReference type="PANTHER" id="PTHR30250">
    <property type="entry name" value="PST FAMILY PREDICTED COLANIC ACID TRANSPORTER"/>
    <property type="match status" value="1"/>
</dbReference>
<organism evidence="8 9">
    <name type="scientific">Collinsella aerofaciens</name>
    <dbReference type="NCBI Taxonomy" id="74426"/>
    <lineage>
        <taxon>Bacteria</taxon>
        <taxon>Bacillati</taxon>
        <taxon>Actinomycetota</taxon>
        <taxon>Coriobacteriia</taxon>
        <taxon>Coriobacteriales</taxon>
        <taxon>Coriobacteriaceae</taxon>
        <taxon>Collinsella</taxon>
    </lineage>
</organism>
<keyword evidence="4 7" id="KW-0812">Transmembrane</keyword>
<dbReference type="Proteomes" id="UP000368032">
    <property type="component" value="Unassembled WGS sequence"/>
</dbReference>
<comment type="similarity">
    <text evidence="2">Belongs to the polysaccharide synthase family.</text>
</comment>
<protein>
    <submittedName>
        <fullName evidence="8">Lipopolysaccharide biosynthesis protein WzxC</fullName>
    </submittedName>
</protein>
<evidence type="ECO:0000313" key="8">
    <source>
        <dbReference type="EMBL" id="VWL96828.1"/>
    </source>
</evidence>
<feature type="transmembrane region" description="Helical" evidence="7">
    <location>
        <begin position="327"/>
        <end position="348"/>
    </location>
</feature>
<sequence>MTDELTQKASSATKWSLVTEVVVKLISPLTQIALAHILAPEAFGVVATVTMVTSFADMLSDAGFQKYLIQHEFRDKSHLFRSANVAFVTNLFVSLALWSLVALFNEPLAALVGNDGLGIVLIVACASLPLTALSSIQLALFHRAFSFKELFVVRVAVALVPLFVTVPLALLGFDFWSLVIGTIIGNLVNSLVLTLKSDWKPSFFYSFAELKEMLSFSSWTLLEQFSIWLTSWMGTFIVGSLLTPYYLGLYKTSISMVNTGMGIITSATTPVLFAELSRRQSDDESFQLAFFHMQEKVALFVVPLGFGIFLYRNFVTTFVLGPQWSEGSLMFGLWALSSAVVIPVGYYASEVFRAKGRPKLSFASQVSYLLVMVPVTYYAASLDFNEFALYSSLLRLVAIGIDVFILKVFIKFPVGKMIARLLPIFACSVVMFTSGWVLDSICLPTIAGIIMCVIVYALCCEIFPSTRKQLNSLYSRFL</sequence>
<feature type="transmembrane region" description="Helical" evidence="7">
    <location>
        <begin position="225"/>
        <end position="247"/>
    </location>
</feature>
<evidence type="ECO:0000256" key="4">
    <source>
        <dbReference type="ARBA" id="ARBA00022692"/>
    </source>
</evidence>
<feature type="transmembrane region" description="Helical" evidence="7">
    <location>
        <begin position="85"/>
        <end position="104"/>
    </location>
</feature>
<comment type="subcellular location">
    <subcellularLocation>
        <location evidence="1">Cell membrane</location>
        <topology evidence="1">Multi-pass membrane protein</topology>
    </subcellularLocation>
</comment>
<dbReference type="Pfam" id="PF13440">
    <property type="entry name" value="Polysacc_synt_3"/>
    <property type="match status" value="1"/>
</dbReference>
<evidence type="ECO:0000313" key="9">
    <source>
        <dbReference type="Proteomes" id="UP000368032"/>
    </source>
</evidence>
<dbReference type="CDD" id="cd13127">
    <property type="entry name" value="MATE_tuaB_like"/>
    <property type="match status" value="1"/>
</dbReference>
<evidence type="ECO:0000256" key="5">
    <source>
        <dbReference type="ARBA" id="ARBA00022989"/>
    </source>
</evidence>
<feature type="transmembrane region" description="Helical" evidence="7">
    <location>
        <begin position="175"/>
        <end position="195"/>
    </location>
</feature>
<feature type="transmembrane region" description="Helical" evidence="7">
    <location>
        <begin position="360"/>
        <end position="380"/>
    </location>
</feature>
<reference evidence="8 9" key="1">
    <citation type="submission" date="2019-10" db="EMBL/GenBank/DDBJ databases">
        <authorList>
            <person name="Wolf R A."/>
        </authorList>
    </citation>
    <scope>NUCLEOTIDE SEQUENCE [LARGE SCALE GENOMIC DNA]</scope>
    <source>
        <strain evidence="8">Collinsella_aerofaciens_DSM_13712</strain>
    </source>
</reference>
<proteinExistence type="inferred from homology"/>
<dbReference type="AlphaFoldDB" id="A0A5K1J379"/>
<evidence type="ECO:0000256" key="3">
    <source>
        <dbReference type="ARBA" id="ARBA00022475"/>
    </source>
</evidence>
<dbReference type="GO" id="GO:0005886">
    <property type="term" value="C:plasma membrane"/>
    <property type="evidence" value="ECO:0007669"/>
    <property type="project" value="UniProtKB-SubCell"/>
</dbReference>
<dbReference type="EMBL" id="CABWIF010000022">
    <property type="protein sequence ID" value="VWL96828.1"/>
    <property type="molecule type" value="Genomic_DNA"/>
</dbReference>
<feature type="transmembrane region" description="Helical" evidence="7">
    <location>
        <begin position="151"/>
        <end position="169"/>
    </location>
</feature>
<feature type="transmembrane region" description="Helical" evidence="7">
    <location>
        <begin position="417"/>
        <end position="437"/>
    </location>
</feature>
<keyword evidence="5 7" id="KW-1133">Transmembrane helix</keyword>
<evidence type="ECO:0000256" key="1">
    <source>
        <dbReference type="ARBA" id="ARBA00004651"/>
    </source>
</evidence>
<evidence type="ECO:0000256" key="2">
    <source>
        <dbReference type="ARBA" id="ARBA00007430"/>
    </source>
</evidence>
<keyword evidence="3" id="KW-1003">Cell membrane</keyword>
<accession>A0A5K1J379</accession>
<feature type="transmembrane region" description="Helical" evidence="7">
    <location>
        <begin position="253"/>
        <end position="276"/>
    </location>
</feature>
<dbReference type="RefSeq" id="WP_152068009.1">
    <property type="nucleotide sequence ID" value="NZ_CABWIF010000022.1"/>
</dbReference>
<feature type="transmembrane region" description="Helical" evidence="7">
    <location>
        <begin position="297"/>
        <end position="315"/>
    </location>
</feature>
<name>A0A5K1J379_9ACTN</name>